<feature type="non-terminal residue" evidence="2">
    <location>
        <position position="1"/>
    </location>
</feature>
<organism evidence="2">
    <name type="scientific">Arion vulgaris</name>
    <dbReference type="NCBI Taxonomy" id="1028688"/>
    <lineage>
        <taxon>Eukaryota</taxon>
        <taxon>Metazoa</taxon>
        <taxon>Spiralia</taxon>
        <taxon>Lophotrochozoa</taxon>
        <taxon>Mollusca</taxon>
        <taxon>Gastropoda</taxon>
        <taxon>Heterobranchia</taxon>
        <taxon>Euthyneura</taxon>
        <taxon>Panpulmonata</taxon>
        <taxon>Eupulmonata</taxon>
        <taxon>Stylommatophora</taxon>
        <taxon>Helicina</taxon>
        <taxon>Arionoidea</taxon>
        <taxon>Arionidae</taxon>
        <taxon>Arion</taxon>
    </lineage>
</organism>
<feature type="region of interest" description="Disordered" evidence="1">
    <location>
        <begin position="52"/>
        <end position="83"/>
    </location>
</feature>
<dbReference type="AlphaFoldDB" id="A0A0B6YG75"/>
<evidence type="ECO:0000313" key="2">
    <source>
        <dbReference type="EMBL" id="CEK55174.1"/>
    </source>
</evidence>
<accession>A0A0B6YG75</accession>
<sequence length="95" mass="9986">HTPSPPGSNHPSSNPAPSPVAALINATHSQVTPVGQPDFHYTTNLMRVPYHSSLGSRRGSYLGPVSDTGVGSTMPESTSSLSTDLLKCTLCQERL</sequence>
<proteinExistence type="predicted"/>
<protein>
    <submittedName>
        <fullName evidence="2">Uncharacterized protein</fullName>
    </submittedName>
</protein>
<feature type="non-terminal residue" evidence="2">
    <location>
        <position position="95"/>
    </location>
</feature>
<feature type="compositionally biased region" description="Polar residues" evidence="1">
    <location>
        <begin position="69"/>
        <end position="83"/>
    </location>
</feature>
<reference evidence="2" key="1">
    <citation type="submission" date="2014-12" db="EMBL/GenBank/DDBJ databases">
        <title>Insight into the proteome of Arion vulgaris.</title>
        <authorList>
            <person name="Aradska J."/>
            <person name="Bulat T."/>
            <person name="Smidak R."/>
            <person name="Sarate P."/>
            <person name="Gangsoo J."/>
            <person name="Sialana F."/>
            <person name="Bilban M."/>
            <person name="Lubec G."/>
        </authorList>
    </citation>
    <scope>NUCLEOTIDE SEQUENCE</scope>
    <source>
        <tissue evidence="2">Skin</tissue>
    </source>
</reference>
<dbReference type="EMBL" id="HACG01008309">
    <property type="protein sequence ID" value="CEK55174.1"/>
    <property type="molecule type" value="Transcribed_RNA"/>
</dbReference>
<evidence type="ECO:0000256" key="1">
    <source>
        <dbReference type="SAM" id="MobiDB-lite"/>
    </source>
</evidence>
<name>A0A0B6YG75_9EUPU</name>
<feature type="region of interest" description="Disordered" evidence="1">
    <location>
        <begin position="1"/>
        <end position="20"/>
    </location>
</feature>
<feature type="compositionally biased region" description="Pro residues" evidence="1">
    <location>
        <begin position="1"/>
        <end position="18"/>
    </location>
</feature>
<gene>
    <name evidence="2" type="primary">ORF24538</name>
</gene>
<feature type="compositionally biased region" description="Low complexity" evidence="1">
    <location>
        <begin position="52"/>
        <end position="63"/>
    </location>
</feature>